<dbReference type="EMBL" id="CM004400">
    <property type="protein sequence ID" value="OAY31047.1"/>
    <property type="molecule type" value="Genomic_DNA"/>
</dbReference>
<name>A0A2C9UKY9_MANES</name>
<organism evidence="1">
    <name type="scientific">Manihot esculenta</name>
    <name type="common">Cassava</name>
    <name type="synonym">Jatropha manihot</name>
    <dbReference type="NCBI Taxonomy" id="3983"/>
    <lineage>
        <taxon>Eukaryota</taxon>
        <taxon>Viridiplantae</taxon>
        <taxon>Streptophyta</taxon>
        <taxon>Embryophyta</taxon>
        <taxon>Tracheophyta</taxon>
        <taxon>Spermatophyta</taxon>
        <taxon>Magnoliopsida</taxon>
        <taxon>eudicotyledons</taxon>
        <taxon>Gunneridae</taxon>
        <taxon>Pentapetalae</taxon>
        <taxon>rosids</taxon>
        <taxon>fabids</taxon>
        <taxon>Malpighiales</taxon>
        <taxon>Euphorbiaceae</taxon>
        <taxon>Crotonoideae</taxon>
        <taxon>Manihoteae</taxon>
        <taxon>Manihot</taxon>
    </lineage>
</organism>
<proteinExistence type="predicted"/>
<accession>A0A2C9UKY9</accession>
<protein>
    <submittedName>
        <fullName evidence="1">Uncharacterized protein</fullName>
    </submittedName>
</protein>
<reference evidence="1" key="1">
    <citation type="submission" date="2016-02" db="EMBL/GenBank/DDBJ databases">
        <title>WGS assembly of Manihot esculenta.</title>
        <authorList>
            <person name="Bredeson J.V."/>
            <person name="Prochnik S.E."/>
            <person name="Lyons J.B."/>
            <person name="Schmutz J."/>
            <person name="Grimwood J."/>
            <person name="Vrebalov J."/>
            <person name="Bart R.S."/>
            <person name="Amuge T."/>
            <person name="Ferguson M.E."/>
            <person name="Green R."/>
            <person name="Putnam N."/>
            <person name="Stites J."/>
            <person name="Rounsley S."/>
            <person name="Rokhsar D.S."/>
        </authorList>
    </citation>
    <scope>NUCLEOTIDE SEQUENCE [LARGE SCALE GENOMIC DNA]</scope>
    <source>
        <tissue evidence="1">Leaf</tissue>
    </source>
</reference>
<sequence>MSVAFKEKRGGAVEDCVSLKLENQSGDGIRSLPKIDSLSSKLYKYREERETILGRGMNNVLRGR</sequence>
<dbReference type="AlphaFoldDB" id="A0A2C9UKY9"/>
<gene>
    <name evidence="1" type="ORF">MANES_14G079600</name>
</gene>
<evidence type="ECO:0000313" key="1">
    <source>
        <dbReference type="EMBL" id="OAY31047.1"/>
    </source>
</evidence>